<evidence type="ECO:0000256" key="1">
    <source>
        <dbReference type="SAM" id="Phobius"/>
    </source>
</evidence>
<name>A0A1F7GM54_9BACT</name>
<comment type="caution">
    <text evidence="2">The sequence shown here is derived from an EMBL/GenBank/DDBJ whole genome shotgun (WGS) entry which is preliminary data.</text>
</comment>
<keyword evidence="1" id="KW-0812">Transmembrane</keyword>
<feature type="transmembrane region" description="Helical" evidence="1">
    <location>
        <begin position="102"/>
        <end position="121"/>
    </location>
</feature>
<gene>
    <name evidence="2" type="ORF">A2866_06335</name>
</gene>
<keyword evidence="1" id="KW-1133">Transmembrane helix</keyword>
<evidence type="ECO:0000313" key="3">
    <source>
        <dbReference type="Proteomes" id="UP000177026"/>
    </source>
</evidence>
<keyword evidence="1" id="KW-0472">Membrane</keyword>
<accession>A0A1F7GM54</accession>
<sequence length="132" mass="14238">MKRGKDSYSFLTTLAVLLLLLGIFASARTIVNFLLFSKYPTTGVITLNFSGVPTYSGPREDDCESISSYPGDQSSAASIKMQKDSCLSSVRDTREAAKTNDISTSVMFLFLGGGLLAAPLVQKAGKKYFAFL</sequence>
<organism evidence="2 3">
    <name type="scientific">Candidatus Roizmanbacteria bacterium RIFCSPHIGHO2_01_FULL_39_8</name>
    <dbReference type="NCBI Taxonomy" id="1802033"/>
    <lineage>
        <taxon>Bacteria</taxon>
        <taxon>Candidatus Roizmaniibacteriota</taxon>
    </lineage>
</organism>
<protein>
    <submittedName>
        <fullName evidence="2">Uncharacterized protein</fullName>
    </submittedName>
</protein>
<dbReference type="EMBL" id="MFZI01000041">
    <property type="protein sequence ID" value="OGK19999.1"/>
    <property type="molecule type" value="Genomic_DNA"/>
</dbReference>
<reference evidence="2 3" key="1">
    <citation type="journal article" date="2016" name="Nat. Commun.">
        <title>Thousands of microbial genomes shed light on interconnected biogeochemical processes in an aquifer system.</title>
        <authorList>
            <person name="Anantharaman K."/>
            <person name="Brown C.T."/>
            <person name="Hug L.A."/>
            <person name="Sharon I."/>
            <person name="Castelle C.J."/>
            <person name="Probst A.J."/>
            <person name="Thomas B.C."/>
            <person name="Singh A."/>
            <person name="Wilkins M.J."/>
            <person name="Karaoz U."/>
            <person name="Brodie E.L."/>
            <person name="Williams K.H."/>
            <person name="Hubbard S.S."/>
            <person name="Banfield J.F."/>
        </authorList>
    </citation>
    <scope>NUCLEOTIDE SEQUENCE [LARGE SCALE GENOMIC DNA]</scope>
</reference>
<evidence type="ECO:0000313" key="2">
    <source>
        <dbReference type="EMBL" id="OGK19999.1"/>
    </source>
</evidence>
<dbReference type="Proteomes" id="UP000177026">
    <property type="component" value="Unassembled WGS sequence"/>
</dbReference>
<dbReference type="AlphaFoldDB" id="A0A1F7GM54"/>
<proteinExistence type="predicted"/>